<protein>
    <submittedName>
        <fullName evidence="5">Lipoprotein NlpI</fullName>
    </submittedName>
</protein>
<dbReference type="AlphaFoldDB" id="A0A517PTE9"/>
<dbReference type="InterPro" id="IPR050498">
    <property type="entry name" value="Ycf3"/>
</dbReference>
<accession>A0A517PTE9</accession>
<feature type="repeat" description="TPR" evidence="3">
    <location>
        <begin position="278"/>
        <end position="311"/>
    </location>
</feature>
<evidence type="ECO:0000313" key="5">
    <source>
        <dbReference type="EMBL" id="QDT22649.1"/>
    </source>
</evidence>
<keyword evidence="6" id="KW-1185">Reference proteome</keyword>
<keyword evidence="5" id="KW-0449">Lipoprotein</keyword>
<dbReference type="SMART" id="SM00028">
    <property type="entry name" value="TPR"/>
    <property type="match status" value="10"/>
</dbReference>
<name>A0A517PTE9_9PLAN</name>
<feature type="transmembrane region" description="Helical" evidence="4">
    <location>
        <begin position="6"/>
        <end position="26"/>
    </location>
</feature>
<keyword evidence="1" id="KW-0677">Repeat</keyword>
<feature type="repeat" description="TPR" evidence="3">
    <location>
        <begin position="161"/>
        <end position="194"/>
    </location>
</feature>
<dbReference type="PANTHER" id="PTHR44858">
    <property type="entry name" value="TETRATRICOPEPTIDE REPEAT PROTEIN 6"/>
    <property type="match status" value="1"/>
</dbReference>
<keyword evidence="4" id="KW-1133">Transmembrane helix</keyword>
<gene>
    <name evidence="5" type="ORF">HG66A1_44570</name>
</gene>
<feature type="repeat" description="TPR" evidence="3">
    <location>
        <begin position="321"/>
        <end position="354"/>
    </location>
</feature>
<dbReference type="InterPro" id="IPR013105">
    <property type="entry name" value="TPR_2"/>
</dbReference>
<dbReference type="InterPro" id="IPR019734">
    <property type="entry name" value="TPR_rpt"/>
</dbReference>
<dbReference type="SUPFAM" id="SSF48452">
    <property type="entry name" value="TPR-like"/>
    <property type="match status" value="3"/>
</dbReference>
<evidence type="ECO:0000256" key="2">
    <source>
        <dbReference type="ARBA" id="ARBA00022803"/>
    </source>
</evidence>
<sequence>MLENIAYIVAAVFCELYLFLMIRGLFSSRSQGHQFSHLKNLDSAIASYSKLIQKNPRDTKSYLARSSAYIQQERLTEALADCDMVTLLEPDNPYAFLNRGAIYGLQNEHEKCIDETTRCLELKPDTLDALINRAHTYARLGNIDAALSDFARIIELAPRNPDHYFERGNCFLNLHKYPEAIADYTHALKQRDKTWEYYYRWDCHQKRGIAHTKLGQLKQAREDFDLALKHCLFHEAIRLDPHDLENYILRGTLYYCAEQYQNALLDFLQIQKQTTLTPDQQAILGFCYLKLGEVQQAKAIFRQALESNVYNTDIDQNPGDPGNYLDRGILRFELQEYQTAIDDFNHALKLGEKSVELLAARGSACLKLGKYDLAKQDYETALSRAPDCPTAYFCLAWMLATCPEPQYRNGPKALELAHRNLELLPEINWNSLSVLAAASAESGDFEGAIKWITRAMKLAQNEDKTDCEKQLQCYERNQAYTDLTP</sequence>
<dbReference type="OrthoDB" id="229305at2"/>
<organism evidence="5 6">
    <name type="scientific">Gimesia chilikensis</name>
    <dbReference type="NCBI Taxonomy" id="2605989"/>
    <lineage>
        <taxon>Bacteria</taxon>
        <taxon>Pseudomonadati</taxon>
        <taxon>Planctomycetota</taxon>
        <taxon>Planctomycetia</taxon>
        <taxon>Planctomycetales</taxon>
        <taxon>Planctomycetaceae</taxon>
        <taxon>Gimesia</taxon>
    </lineage>
</organism>
<dbReference type="Pfam" id="PF13181">
    <property type="entry name" value="TPR_8"/>
    <property type="match status" value="1"/>
</dbReference>
<dbReference type="Proteomes" id="UP000320421">
    <property type="component" value="Chromosome"/>
</dbReference>
<proteinExistence type="predicted"/>
<dbReference type="Pfam" id="PF13432">
    <property type="entry name" value="TPR_16"/>
    <property type="match status" value="2"/>
</dbReference>
<feature type="repeat" description="TPR" evidence="3">
    <location>
        <begin position="93"/>
        <end position="126"/>
    </location>
</feature>
<dbReference type="EMBL" id="CP036266">
    <property type="protein sequence ID" value="QDT22649.1"/>
    <property type="molecule type" value="Genomic_DNA"/>
</dbReference>
<evidence type="ECO:0000256" key="3">
    <source>
        <dbReference type="PROSITE-ProRule" id="PRU00339"/>
    </source>
</evidence>
<dbReference type="PROSITE" id="PS50005">
    <property type="entry name" value="TPR"/>
    <property type="match status" value="6"/>
</dbReference>
<dbReference type="Gene3D" id="1.25.40.10">
    <property type="entry name" value="Tetratricopeptide repeat domain"/>
    <property type="match status" value="4"/>
</dbReference>
<keyword evidence="4" id="KW-0472">Membrane</keyword>
<evidence type="ECO:0000313" key="6">
    <source>
        <dbReference type="Proteomes" id="UP000320421"/>
    </source>
</evidence>
<dbReference type="RefSeq" id="WP_145188852.1">
    <property type="nucleotide sequence ID" value="NZ_CP036266.1"/>
</dbReference>
<dbReference type="PANTHER" id="PTHR44858:SF1">
    <property type="entry name" value="UDP-N-ACETYLGLUCOSAMINE--PEPTIDE N-ACETYLGLUCOSAMINYLTRANSFERASE SPINDLY-RELATED"/>
    <property type="match status" value="1"/>
</dbReference>
<dbReference type="Pfam" id="PF07719">
    <property type="entry name" value="TPR_2"/>
    <property type="match status" value="1"/>
</dbReference>
<reference evidence="5 6" key="1">
    <citation type="submission" date="2019-02" db="EMBL/GenBank/DDBJ databases">
        <title>Deep-cultivation of Planctomycetes and their phenomic and genomic characterization uncovers novel biology.</title>
        <authorList>
            <person name="Wiegand S."/>
            <person name="Jogler M."/>
            <person name="Boedeker C."/>
            <person name="Pinto D."/>
            <person name="Vollmers J."/>
            <person name="Rivas-Marin E."/>
            <person name="Kohn T."/>
            <person name="Peeters S.H."/>
            <person name="Heuer A."/>
            <person name="Rast P."/>
            <person name="Oberbeckmann S."/>
            <person name="Bunk B."/>
            <person name="Jeske O."/>
            <person name="Meyerdierks A."/>
            <person name="Storesund J.E."/>
            <person name="Kallscheuer N."/>
            <person name="Luecker S."/>
            <person name="Lage O.M."/>
            <person name="Pohl T."/>
            <person name="Merkel B.J."/>
            <person name="Hornburger P."/>
            <person name="Mueller R.-W."/>
            <person name="Bruemmer F."/>
            <person name="Labrenz M."/>
            <person name="Spormann A.M."/>
            <person name="Op den Camp H."/>
            <person name="Overmann J."/>
            <person name="Amann R."/>
            <person name="Jetten M.S.M."/>
            <person name="Mascher T."/>
            <person name="Medema M.H."/>
            <person name="Devos D.P."/>
            <person name="Kaster A.-K."/>
            <person name="Ovreas L."/>
            <person name="Rohde M."/>
            <person name="Galperin M.Y."/>
            <person name="Jogler C."/>
        </authorList>
    </citation>
    <scope>NUCLEOTIDE SEQUENCE [LARGE SCALE GENOMIC DNA]</scope>
    <source>
        <strain evidence="5 6">HG66A1</strain>
    </source>
</reference>
<keyword evidence="4" id="KW-0812">Transmembrane</keyword>
<evidence type="ECO:0000256" key="1">
    <source>
        <dbReference type="ARBA" id="ARBA00022737"/>
    </source>
</evidence>
<keyword evidence="2 3" id="KW-0802">TPR repeat</keyword>
<evidence type="ECO:0000256" key="4">
    <source>
        <dbReference type="SAM" id="Phobius"/>
    </source>
</evidence>
<feature type="repeat" description="TPR" evidence="3">
    <location>
        <begin position="355"/>
        <end position="388"/>
    </location>
</feature>
<dbReference type="InterPro" id="IPR011990">
    <property type="entry name" value="TPR-like_helical_dom_sf"/>
</dbReference>
<feature type="repeat" description="TPR" evidence="3">
    <location>
        <begin position="127"/>
        <end position="160"/>
    </location>
</feature>